<comment type="subcellular location">
    <subcellularLocation>
        <location evidence="1">Cell inner membrane</location>
        <topology evidence="1">Multi-pass membrane protein</topology>
    </subcellularLocation>
</comment>
<feature type="transmembrane region" description="Helical" evidence="7">
    <location>
        <begin position="380"/>
        <end position="404"/>
    </location>
</feature>
<evidence type="ECO:0000256" key="2">
    <source>
        <dbReference type="ARBA" id="ARBA00022475"/>
    </source>
</evidence>
<keyword evidence="6 7" id="KW-0472">Membrane</keyword>
<name>A0A381RA74_9ZZZZ</name>
<evidence type="ECO:0000256" key="5">
    <source>
        <dbReference type="ARBA" id="ARBA00022989"/>
    </source>
</evidence>
<evidence type="ECO:0000313" key="9">
    <source>
        <dbReference type="EMBL" id="SUZ88602.1"/>
    </source>
</evidence>
<accession>A0A381RA74</accession>
<evidence type="ECO:0000256" key="4">
    <source>
        <dbReference type="ARBA" id="ARBA00022692"/>
    </source>
</evidence>
<keyword evidence="4 7" id="KW-0812">Transmembrane</keyword>
<keyword evidence="5 7" id="KW-1133">Transmembrane helix</keyword>
<dbReference type="PANTHER" id="PTHR33362">
    <property type="entry name" value="SIALIC ACID TRAP TRANSPORTER PERMEASE PROTEIN SIAT-RELATED"/>
    <property type="match status" value="1"/>
</dbReference>
<dbReference type="PANTHER" id="PTHR33362:SF5">
    <property type="entry name" value="C4-DICARBOXYLATE TRAP TRANSPORTER LARGE PERMEASE PROTEIN DCTM"/>
    <property type="match status" value="1"/>
</dbReference>
<dbReference type="GO" id="GO:0022857">
    <property type="term" value="F:transmembrane transporter activity"/>
    <property type="evidence" value="ECO:0007669"/>
    <property type="project" value="TreeGrafter"/>
</dbReference>
<dbReference type="NCBIfam" id="TIGR00786">
    <property type="entry name" value="dctM"/>
    <property type="match status" value="1"/>
</dbReference>
<sequence>MLRQNLIVVLGITTAYAYWAFGDGVISNIVVDAWDAANKDILLSIPLFILAGNIMSKGGMASRLIDLMKALTAPIPGGLAIATILSCAAFAAVSGSGTVTLLAIGTLMYPALIDAGYPRSFALGALCAAGTLGIVVPPSIPLILYGIMTQTSIGDLFIAGIGPALLLTMLMLGYAMMQNFSHREGSWKIGYIFKSIKNGIWALLMPIIILGGIYTGYFTATESAAVAVVYAIIVETFIHKEMKWGVLFEVISETTKLLGSLFPVLMIALSLNVFLTYEEVPQNLVSWLSQRIDNPITALLAINFFLLIIGCLIDIGSAILILAPMLGPIAISQGIDPIHFGIIMVMNLEIGYLTPPLGLNLIVAMGVFKEKFWTVCKSTIPFLIIMLTGLMLVSFIPKIALFMVE</sequence>
<evidence type="ECO:0000256" key="1">
    <source>
        <dbReference type="ARBA" id="ARBA00004429"/>
    </source>
</evidence>
<dbReference type="InterPro" id="IPR010656">
    <property type="entry name" value="DctM"/>
</dbReference>
<keyword evidence="3" id="KW-0997">Cell inner membrane</keyword>
<feature type="domain" description="TRAP C4-dicarboxylate transport system permease DctM subunit" evidence="8">
    <location>
        <begin position="7"/>
        <end position="399"/>
    </location>
</feature>
<feature type="transmembrane region" description="Helical" evidence="7">
    <location>
        <begin position="41"/>
        <end position="60"/>
    </location>
</feature>
<feature type="transmembrane region" description="Helical" evidence="7">
    <location>
        <begin position="297"/>
        <end position="326"/>
    </location>
</feature>
<evidence type="ECO:0000256" key="6">
    <source>
        <dbReference type="ARBA" id="ARBA00023136"/>
    </source>
</evidence>
<feature type="transmembrane region" description="Helical" evidence="7">
    <location>
        <begin position="6"/>
        <end position="29"/>
    </location>
</feature>
<proteinExistence type="predicted"/>
<dbReference type="InterPro" id="IPR004681">
    <property type="entry name" value="TRAP_DctM"/>
</dbReference>
<feature type="transmembrane region" description="Helical" evidence="7">
    <location>
        <begin position="198"/>
        <end position="217"/>
    </location>
</feature>
<organism evidence="9">
    <name type="scientific">marine metagenome</name>
    <dbReference type="NCBI Taxonomy" id="408172"/>
    <lineage>
        <taxon>unclassified sequences</taxon>
        <taxon>metagenomes</taxon>
        <taxon>ecological metagenomes</taxon>
    </lineage>
</organism>
<dbReference type="AlphaFoldDB" id="A0A381RA74"/>
<evidence type="ECO:0000259" key="8">
    <source>
        <dbReference type="Pfam" id="PF06808"/>
    </source>
</evidence>
<feature type="transmembrane region" description="Helical" evidence="7">
    <location>
        <begin position="338"/>
        <end position="368"/>
    </location>
</feature>
<protein>
    <recommendedName>
        <fullName evidence="8">TRAP C4-dicarboxylate transport system permease DctM subunit domain-containing protein</fullName>
    </recommendedName>
</protein>
<evidence type="ECO:0000256" key="3">
    <source>
        <dbReference type="ARBA" id="ARBA00022519"/>
    </source>
</evidence>
<evidence type="ECO:0000256" key="7">
    <source>
        <dbReference type="SAM" id="Phobius"/>
    </source>
</evidence>
<feature type="transmembrane region" description="Helical" evidence="7">
    <location>
        <begin position="156"/>
        <end position="177"/>
    </location>
</feature>
<reference evidence="9" key="1">
    <citation type="submission" date="2018-05" db="EMBL/GenBank/DDBJ databases">
        <authorList>
            <person name="Lanie J.A."/>
            <person name="Ng W.-L."/>
            <person name="Kazmierczak K.M."/>
            <person name="Andrzejewski T.M."/>
            <person name="Davidsen T.M."/>
            <person name="Wayne K.J."/>
            <person name="Tettelin H."/>
            <person name="Glass J.I."/>
            <person name="Rusch D."/>
            <person name="Podicherti R."/>
            <person name="Tsui H.-C.T."/>
            <person name="Winkler M.E."/>
        </authorList>
    </citation>
    <scope>NUCLEOTIDE SEQUENCE</scope>
</reference>
<dbReference type="Pfam" id="PF06808">
    <property type="entry name" value="DctM"/>
    <property type="match status" value="1"/>
</dbReference>
<keyword evidence="2" id="KW-1003">Cell membrane</keyword>
<dbReference type="GO" id="GO:0005886">
    <property type="term" value="C:plasma membrane"/>
    <property type="evidence" value="ECO:0007669"/>
    <property type="project" value="UniProtKB-SubCell"/>
</dbReference>
<feature type="transmembrane region" description="Helical" evidence="7">
    <location>
        <begin position="80"/>
        <end position="109"/>
    </location>
</feature>
<dbReference type="EMBL" id="UINC01001779">
    <property type="protein sequence ID" value="SUZ88602.1"/>
    <property type="molecule type" value="Genomic_DNA"/>
</dbReference>
<feature type="transmembrane region" description="Helical" evidence="7">
    <location>
        <begin position="121"/>
        <end position="144"/>
    </location>
</feature>
<dbReference type="PIRSF" id="PIRSF006066">
    <property type="entry name" value="HI0050"/>
    <property type="match status" value="1"/>
</dbReference>
<gene>
    <name evidence="9" type="ORF">METZ01_LOCUS41456</name>
</gene>